<organism evidence="3 4">
    <name type="scientific">Pseudodesulfovibrio piezophilus (strain DSM 21447 / JCM 15486 / C1TLV30)</name>
    <name type="common">Desulfovibrio piezophilus</name>
    <dbReference type="NCBI Taxonomy" id="1322246"/>
    <lineage>
        <taxon>Bacteria</taxon>
        <taxon>Pseudomonadati</taxon>
        <taxon>Thermodesulfobacteriota</taxon>
        <taxon>Desulfovibrionia</taxon>
        <taxon>Desulfovibrionales</taxon>
        <taxon>Desulfovibrionaceae</taxon>
    </lineage>
</organism>
<dbReference type="InterPro" id="IPR006680">
    <property type="entry name" value="Amidohydro-rel"/>
</dbReference>
<dbReference type="eggNOG" id="COG2159">
    <property type="taxonomic scope" value="Bacteria"/>
</dbReference>
<dbReference type="KEGG" id="dpi:BN4_10240"/>
<dbReference type="SUPFAM" id="SSF51556">
    <property type="entry name" value="Metallo-dependent hydrolases"/>
    <property type="match status" value="1"/>
</dbReference>
<feature type="domain" description="Amidohydrolase-related" evidence="2">
    <location>
        <begin position="23"/>
        <end position="279"/>
    </location>
</feature>
<accession>M1WL96</accession>
<dbReference type="PATRIC" id="fig|879567.3.peg.248"/>
<dbReference type="PANTHER" id="PTHR21240">
    <property type="entry name" value="2-AMINO-3-CARBOXYLMUCONATE-6-SEMIALDEHYDE DECARBOXYLASE"/>
    <property type="match status" value="1"/>
</dbReference>
<protein>
    <submittedName>
        <fullName evidence="3">Amidohydrolase 2</fullName>
    </submittedName>
</protein>
<evidence type="ECO:0000313" key="3">
    <source>
        <dbReference type="EMBL" id="CCH47480.1"/>
    </source>
</evidence>
<dbReference type="Proteomes" id="UP000011724">
    <property type="component" value="Chromosome"/>
</dbReference>
<dbReference type="Gene3D" id="3.20.20.140">
    <property type="entry name" value="Metal-dependent hydrolases"/>
    <property type="match status" value="1"/>
</dbReference>
<name>M1WL96_PSEP2</name>
<keyword evidence="4" id="KW-1185">Reference proteome</keyword>
<dbReference type="InterPro" id="IPR032466">
    <property type="entry name" value="Metal_Hydrolase"/>
</dbReference>
<gene>
    <name evidence="3" type="ordered locus">BN4_10240</name>
</gene>
<reference evidence="4" key="2">
    <citation type="journal article" date="2013" name="Stand. Genomic Sci.">
        <title>Complete genome sequence of Desulfocapsa sulfexigens, a marine deltaproteobacterium specialized in disproportionating inorganic sulfur compounds.</title>
        <authorList>
            <person name="Finster K.W."/>
            <person name="Kjeldsen K.U."/>
            <person name="Kube M."/>
            <person name="Reinhardt R."/>
            <person name="Mussmann M."/>
            <person name="Amann R."/>
            <person name="Schreiber L."/>
        </authorList>
    </citation>
    <scope>NUCLEOTIDE SEQUENCE [LARGE SCALE GENOMIC DNA]</scope>
    <source>
        <strain evidence="4">DSM 10523 / SB164P1</strain>
    </source>
</reference>
<dbReference type="AlphaFoldDB" id="M1WL96"/>
<dbReference type="HOGENOM" id="CLU_044590_0_1_7"/>
<keyword evidence="3" id="KW-0378">Hydrolase</keyword>
<keyword evidence="1" id="KW-0456">Lyase</keyword>
<dbReference type="GO" id="GO:0016831">
    <property type="term" value="F:carboxy-lyase activity"/>
    <property type="evidence" value="ECO:0007669"/>
    <property type="project" value="InterPro"/>
</dbReference>
<dbReference type="STRING" id="1322246.BN4_10240"/>
<dbReference type="GO" id="GO:0005737">
    <property type="term" value="C:cytoplasm"/>
    <property type="evidence" value="ECO:0007669"/>
    <property type="project" value="TreeGrafter"/>
</dbReference>
<reference evidence="3 4" key="1">
    <citation type="journal article" date="2013" name="PLoS ONE">
        <title>The first genomic and proteomic characterization of a deep-sea sulfate reducer: insights into the piezophilic lifestyle of Desulfovibrio piezophilus.</title>
        <authorList>
            <person name="Pradel N."/>
            <person name="Ji B."/>
            <person name="Gimenez G."/>
            <person name="Talla E."/>
            <person name="Lenoble P."/>
            <person name="Garel M."/>
            <person name="Tamburini C."/>
            <person name="Fourquet P."/>
            <person name="Lebrun R."/>
            <person name="Bertin P."/>
            <person name="Denis Y."/>
            <person name="Pophillat M."/>
            <person name="Barbe V."/>
            <person name="Ollivier B."/>
            <person name="Dolla A."/>
        </authorList>
    </citation>
    <scope>NUCLEOTIDE SEQUENCE [LARGE SCALE GENOMIC DNA]</scope>
    <source>
        <strain evidence="4">DSM 10523 / SB164P1</strain>
    </source>
</reference>
<dbReference type="GO" id="GO:0016787">
    <property type="term" value="F:hydrolase activity"/>
    <property type="evidence" value="ECO:0007669"/>
    <property type="project" value="UniProtKB-KW"/>
</dbReference>
<dbReference type="Pfam" id="PF04909">
    <property type="entry name" value="Amidohydro_2"/>
    <property type="match status" value="1"/>
</dbReference>
<sequence>MTDHFQTAVYTLSSVWHPALMRIDVHTHVFHHKIAQKVLTQLEDHYSIRPIGTGIVEDLLAHLDAAELDRGVVLTAATTPSQVIPANNWAISMKHAHEKLIPFGTMHPHSSQIEAELDRLEKNGIVGLKFHPDFQGFRMDDSSFYELMEIIDDRFICLFHVGDTLPPELNPSCPQKMAKLRMTFPKPTIVAAHMGGYCHWEESLKFLAPLDIYVDSSSTTAFVDDVMLKRLFNSFGIDRILFGSDYPLFDANNEINQLQQRLKLSEPNLEKILGNAGKLLMHHQAALSSPAPSNRCCSKH</sequence>
<proteinExistence type="predicted"/>
<dbReference type="GO" id="GO:0019748">
    <property type="term" value="P:secondary metabolic process"/>
    <property type="evidence" value="ECO:0007669"/>
    <property type="project" value="TreeGrafter"/>
</dbReference>
<dbReference type="EMBL" id="FO203427">
    <property type="protein sequence ID" value="CCH47480.1"/>
    <property type="molecule type" value="Genomic_DNA"/>
</dbReference>
<dbReference type="InterPro" id="IPR032465">
    <property type="entry name" value="ACMSD"/>
</dbReference>
<evidence type="ECO:0000259" key="2">
    <source>
        <dbReference type="Pfam" id="PF04909"/>
    </source>
</evidence>
<evidence type="ECO:0000313" key="4">
    <source>
        <dbReference type="Proteomes" id="UP000011724"/>
    </source>
</evidence>
<dbReference type="PANTHER" id="PTHR21240:SF28">
    <property type="entry name" value="ISO-OROTATE DECARBOXYLASE (EUROFUNG)"/>
    <property type="match status" value="1"/>
</dbReference>
<evidence type="ECO:0000256" key="1">
    <source>
        <dbReference type="ARBA" id="ARBA00023239"/>
    </source>
</evidence>